<evidence type="ECO:0000313" key="1">
    <source>
        <dbReference type="EMBL" id="OBB81481.1"/>
    </source>
</evidence>
<name>A0A1A0VE64_9MYCO</name>
<dbReference type="EMBL" id="LZSX01000077">
    <property type="protein sequence ID" value="OBB81481.1"/>
    <property type="molecule type" value="Genomic_DNA"/>
</dbReference>
<accession>A0A1A0VE64</accession>
<gene>
    <name evidence="1" type="ORF">A5760_16495</name>
</gene>
<protein>
    <submittedName>
        <fullName evidence="1">Uncharacterized protein</fullName>
    </submittedName>
</protein>
<comment type="caution">
    <text evidence="1">The sequence shown here is derived from an EMBL/GenBank/DDBJ whole genome shotgun (WGS) entry which is preliminary data.</text>
</comment>
<organism evidence="1 2">
    <name type="scientific">Mycobacterium colombiense</name>
    <dbReference type="NCBI Taxonomy" id="339268"/>
    <lineage>
        <taxon>Bacteria</taxon>
        <taxon>Bacillati</taxon>
        <taxon>Actinomycetota</taxon>
        <taxon>Actinomycetes</taxon>
        <taxon>Mycobacteriales</taxon>
        <taxon>Mycobacteriaceae</taxon>
        <taxon>Mycobacterium</taxon>
        <taxon>Mycobacterium avium complex (MAC)</taxon>
    </lineage>
</organism>
<dbReference type="GO" id="GO:0016810">
    <property type="term" value="F:hydrolase activity, acting on carbon-nitrogen (but not peptide) bonds"/>
    <property type="evidence" value="ECO:0007669"/>
    <property type="project" value="InterPro"/>
</dbReference>
<dbReference type="AlphaFoldDB" id="A0A1A0VE64"/>
<dbReference type="Proteomes" id="UP000091914">
    <property type="component" value="Unassembled WGS sequence"/>
</dbReference>
<reference evidence="1 2" key="1">
    <citation type="submission" date="2016-06" db="EMBL/GenBank/DDBJ databases">
        <authorList>
            <person name="Kjaerup R.B."/>
            <person name="Dalgaard T.S."/>
            <person name="Juul-Madsen H.R."/>
        </authorList>
    </citation>
    <scope>NUCLEOTIDE SEQUENCE [LARGE SCALE GENOMIC DNA]</scope>
    <source>
        <strain evidence="1 2">852002-51834_SCH5396731</strain>
    </source>
</reference>
<dbReference type="Gene3D" id="2.30.40.10">
    <property type="entry name" value="Urease, subunit C, domain 1"/>
    <property type="match status" value="1"/>
</dbReference>
<dbReference type="InterPro" id="IPR011059">
    <property type="entry name" value="Metal-dep_hydrolase_composite"/>
</dbReference>
<evidence type="ECO:0000313" key="2">
    <source>
        <dbReference type="Proteomes" id="UP000091914"/>
    </source>
</evidence>
<dbReference type="OrthoDB" id="3173428at2"/>
<proteinExistence type="predicted"/>
<dbReference type="RefSeq" id="WP_064883278.1">
    <property type="nucleotide sequence ID" value="NZ_LZSX01000077.1"/>
</dbReference>
<sequence length="145" mass="15691">MAASSFFFGAAIVTCDDTAPTAEAVLVTGRQIAVRTDEELRSWARRIGAQEVTLVGFIDAYHHFLFAALDRRSDLRLPAGTSVYDVLDPVDAARCGITTAPPGLASDLPDEVILFDGDGKFHGHFAFLVFRSGLHGSRGSPRVRR</sequence>